<dbReference type="RefSeq" id="WP_042948866.1">
    <property type="nucleotide sequence ID" value="NZ_JAXOUR010000003.1"/>
</dbReference>
<organism evidence="2">
    <name type="scientific">Salmonella enterica subsp. enterica serovar Havana</name>
    <dbReference type="NCBI Taxonomy" id="179997"/>
    <lineage>
        <taxon>Bacteria</taxon>
        <taxon>Pseudomonadati</taxon>
        <taxon>Pseudomonadota</taxon>
        <taxon>Gammaproteobacteria</taxon>
        <taxon>Enterobacterales</taxon>
        <taxon>Enterobacteriaceae</taxon>
        <taxon>Salmonella</taxon>
    </lineage>
</organism>
<comment type="caution">
    <text evidence="2">The sequence shown here is derived from an EMBL/GenBank/DDBJ whole genome shotgun (WGS) entry which is preliminary data.</text>
</comment>
<dbReference type="EMBL" id="AAHMGB010000003">
    <property type="protein sequence ID" value="EBX7849730.1"/>
    <property type="molecule type" value="Genomic_DNA"/>
</dbReference>
<dbReference type="EMBL" id="DAAFUJ010000002">
    <property type="protein sequence ID" value="HAB1604942.1"/>
    <property type="molecule type" value="Genomic_DNA"/>
</dbReference>
<evidence type="ECO:0000313" key="2">
    <source>
        <dbReference type="EMBL" id="HAB1604942.1"/>
    </source>
</evidence>
<proteinExistence type="predicted"/>
<sequence length="194" mass="22452">MSAIDTLREYAEVWRLFGTMPDDATLSAEVSALYLGVSVKTLARYRQTGNGPADIQYQAEDSKARNQRVNYLLGDLRIWRDRHKVSSTMEAAQVRGLAFTSLVDFIEPEPFWTIDNKIYSHVLTVSDEIFKELLNTNRAEVIWISVEKVLSEDWHTVRERQRWNNFFVGVMTGLVDACVAEQERHVLYEEFLQS</sequence>
<gene>
    <name evidence="1" type="ORF">AH903_07590</name>
    <name evidence="2" type="ORF">GBS55_04815</name>
</gene>
<dbReference type="AlphaFoldDB" id="A0A3V3CAD2"/>
<protein>
    <submittedName>
        <fullName evidence="2">Uncharacterized protein</fullName>
    </submittedName>
</protein>
<reference evidence="1" key="2">
    <citation type="submission" date="2018-07" db="EMBL/GenBank/DDBJ databases">
        <authorList>
            <consortium name="GenomeTrakr network: Whole genome sequencing for foodborne pathogen traceback"/>
        </authorList>
    </citation>
    <scope>NUCLEOTIDE SEQUENCE</scope>
    <source>
        <strain evidence="1">FDA00002801</strain>
    </source>
</reference>
<name>A0A3V3CAD2_SALET</name>
<evidence type="ECO:0000313" key="1">
    <source>
        <dbReference type="EMBL" id="EBX7849730.1"/>
    </source>
</evidence>
<accession>A0A3V3CAD2</accession>
<reference evidence="2" key="3">
    <citation type="submission" date="2019-10" db="EMBL/GenBank/DDBJ databases">
        <authorList>
            <consortium name="NCBI Pathogen Detection Project"/>
        </authorList>
    </citation>
    <scope>NUCLEOTIDE SEQUENCE</scope>
    <source>
        <strain evidence="2">Salmonella enterica</strain>
    </source>
</reference>
<reference evidence="2" key="1">
    <citation type="journal article" date="2018" name="Genome Biol.">
        <title>SKESA: strategic k-mer extension for scrupulous assemblies.</title>
        <authorList>
            <person name="Souvorov A."/>
            <person name="Agarwala R."/>
            <person name="Lipman D.J."/>
        </authorList>
    </citation>
    <scope>NUCLEOTIDE SEQUENCE</scope>
    <source>
        <strain evidence="2">Salmonella enterica</strain>
    </source>
</reference>